<dbReference type="Proteomes" id="UP000887576">
    <property type="component" value="Unplaced"/>
</dbReference>
<proteinExistence type="predicted"/>
<evidence type="ECO:0000313" key="1">
    <source>
        <dbReference type="Proteomes" id="UP000887576"/>
    </source>
</evidence>
<accession>A0AC34PW91</accession>
<organism evidence="1 2">
    <name type="scientific">Panagrolaimus sp. JU765</name>
    <dbReference type="NCBI Taxonomy" id="591449"/>
    <lineage>
        <taxon>Eukaryota</taxon>
        <taxon>Metazoa</taxon>
        <taxon>Ecdysozoa</taxon>
        <taxon>Nematoda</taxon>
        <taxon>Chromadorea</taxon>
        <taxon>Rhabditida</taxon>
        <taxon>Tylenchina</taxon>
        <taxon>Panagrolaimomorpha</taxon>
        <taxon>Panagrolaimoidea</taxon>
        <taxon>Panagrolaimidae</taxon>
        <taxon>Panagrolaimus</taxon>
    </lineage>
</organism>
<reference evidence="2" key="1">
    <citation type="submission" date="2022-11" db="UniProtKB">
        <authorList>
            <consortium name="WormBaseParasite"/>
        </authorList>
    </citation>
    <scope>IDENTIFICATION</scope>
</reference>
<sequence length="2056" mass="235643">MLFGRIANAVILTVLAWFCISFLFESDSFETTVFVSKSEKNDEFESCTVTSCGNLHKCVFDLGNLKVFVQPLLKLVDDNGQRLNPEPSTEFLTIRSIILSSQYYTSDSSTACLIIPGVDTLSTNRFKNLERVPQLLKAAAKQFPFEPNFLIFNFFGSPDLFADAIVASSRHLKPTFRRGFDIPIPSLKFERESGSQKANLAANKIVLPLIFGEANGSTFSKNIRTAFGSEIAVVLECLGSSTCIDGKEINFRQVLELSDFVLLSEDIIGFESILLDVLEAGAIPVFISDVVVLPFDEIIDWSLFSLIFPLEHAKLAMQKLQSFDVSRISSIKKEAKLVFEKHFDSTPKIVLRTLATLEQRLIPTRIRSRNEVFDGSDGPKYLSSCDYFVPVILHRATTLDTKLQWILRYFLYSKTNASMIVVATEKSNEILEAHIFPAKSVPIRIVEVDSVQHFSDHVHNYESQCLIFVVDSNLPFSILDDRNAKVSMTSEHVTTLKCQAIFSKFTREEVDLFLNKCKAANPRIVFKKQRAFIDSDVWDQRFEDFFSLKLKSKTRKESAEIIVENLALITSLFTELQNKVTEVDQRVDRTVNFTVSNKDIFPIQFKLSHLFDVKQLSIGSTRYRVFNRTFHLEPPLDNEKIFPKFLENYLDCSMSSTMVAAAIHDRQSLLVNFPNCFERGSEMVKRVVEIEMPYSAIRRLAATLSKGNDGKIELDLVFELYYPVRIKLYNLRQKTLKSGETIEEFSSSDRVLTWNPYLDVQNAISKGHSFHIKTYPSSARDFLDFVDRMQQTTGLRIEYRKFEFSDECFKIRSYLNPLDIYSNFDKLQPDNDDGSLDYFPLIYAVEALLTRGGSLYDYFFRSRNNDFKNFLEKVIASYETDMVDNAANISNTNNQNVDSDGRVTRPAKTILVLEQMLQHFERLIDLPDPVVMFDYLHKQEHEREFKLLEEEFKDGYVRIRRVVVTPTRRLYVTPELVMGNQAIRNVSPDSLIRVAFRDDDNKKLMHLSKGLLNRTVTWLLEAGTWDAGKRKDMEKMNVFPLIIGGKQFSFVGYSNSQLRDHGCYFLAGTEEDVRYFRHNHGRFKVAPIPKMMSRLAQVFTQSRKSKVHIEWEDYREVHDVIGGEDSNGEPYTFTDGAGMMSLAYIRSIMRGLNWGEYVPSVMQFRFRGYKGILAINSEMDETLQWVNENKMEIQLEDKKKPWYACSMLLRPSQRKFHGPKDNAVQVVKISTPTEVSLNRPLINILDQNAEKQGCGARMAETIFLALEKHIQGLTDPLIDEVAAAVTLSSLPKWIHYDKLQGCFNLTEEPFLRSLLQTIAKCDFHNSLKKMKIKIAPSKGRMMFGMPDETGLLQYGQVFIQYTKDVNIKTFDSETIIHRGRVMITKNPSVVPGDCRMFEAVDLPALHEYKDVVIFPTSGPRPHPDEMAGSDLDGDEFSVYLDPDLFLENNEEAFDFTAPKSDFCALESIDKIMETLTLEAAKFLSKYISLDSVGSISNAHLANSDLYGLTSDLCNQIAYKSCRALDFPKSGIEPEKLTTIWKEEKPPEKPETFPNFMGKSQKSSYRSKRLLGRLYDHVMTWSDLIDNEALIGKGETVKLDEVLLVDGYEKYIPAAEVAYKNYSTVIKSILTKYGLESDGELFSGCYISLKKRISDKDDDYSFFNVKQTICAETADNFAFSRNEFFEQFGGIQKLTDLDDSRLVGVKEVFQRICRDPIPELQKKASAYYHVAYKKKKFLSFPWVVSDILIHIKRKDNLGPGKQFTFCFNPLDEKLNNYIQELQNFPDYSAAFLVFKQNMDQPTDKICKKTAEYCGFYRGLDQLLFFVRQWIRKHNISGISGEKMDIFVLSFGLHKTRNWWKDVSETSEPIDLYKRIGGLGKLFWNLIRFMTTRAFGYAKSLPFAVSDIEFCFTEMQCLNLYYAAINTFFPIAYNRRMIVLPGKNDVQAVVKNSIEGSIFTLEVSSSYSNCINDLKIIAKKCGLDRITTRKKPAKFSRKNVQISVVPVGPFEAIQLFKKLLVVEPDMNEPCLQKRVQDLLEQQTKKISLYSKPETKISV</sequence>
<name>A0AC34PW91_9BILA</name>
<dbReference type="WBParaSite" id="JU765_v2.g10571.t1">
    <property type="protein sequence ID" value="JU765_v2.g10571.t1"/>
    <property type="gene ID" value="JU765_v2.g10571"/>
</dbReference>
<evidence type="ECO:0000313" key="2">
    <source>
        <dbReference type="WBParaSite" id="JU765_v2.g10571.t1"/>
    </source>
</evidence>
<protein>
    <submittedName>
        <fullName evidence="2">RNA-directed RNA polymerase</fullName>
    </submittedName>
</protein>